<feature type="domain" description="TIR" evidence="1">
    <location>
        <begin position="1"/>
        <end position="142"/>
    </location>
</feature>
<dbReference type="Gene3D" id="3.40.50.10140">
    <property type="entry name" value="Toll/interleukin-1 receptor homology (TIR) domain"/>
    <property type="match status" value="1"/>
</dbReference>
<dbReference type="PANTHER" id="PTHR11017">
    <property type="entry name" value="LEUCINE-RICH REPEAT-CONTAINING PROTEIN"/>
    <property type="match status" value="1"/>
</dbReference>
<dbReference type="PANTHER" id="PTHR11017:SF570">
    <property type="entry name" value="DISEASE RESISTANCE PROTEIN (TIR-NBS CLASS)-RELATED"/>
    <property type="match status" value="1"/>
</dbReference>
<evidence type="ECO:0000313" key="3">
    <source>
        <dbReference type="RefSeq" id="XP_048135964.1"/>
    </source>
</evidence>
<dbReference type="InterPro" id="IPR000157">
    <property type="entry name" value="TIR_dom"/>
</dbReference>
<name>A0ABM3HH80_9MYRT</name>
<dbReference type="SUPFAM" id="SSF52540">
    <property type="entry name" value="P-loop containing nucleoside triphosphate hydrolases"/>
    <property type="match status" value="1"/>
</dbReference>
<organism evidence="2 3">
    <name type="scientific">Rhodamnia argentea</name>
    <dbReference type="NCBI Taxonomy" id="178133"/>
    <lineage>
        <taxon>Eukaryota</taxon>
        <taxon>Viridiplantae</taxon>
        <taxon>Streptophyta</taxon>
        <taxon>Embryophyta</taxon>
        <taxon>Tracheophyta</taxon>
        <taxon>Spermatophyta</taxon>
        <taxon>Magnoliopsida</taxon>
        <taxon>eudicotyledons</taxon>
        <taxon>Gunneridae</taxon>
        <taxon>Pentapetalae</taxon>
        <taxon>rosids</taxon>
        <taxon>malvids</taxon>
        <taxon>Myrtales</taxon>
        <taxon>Myrtaceae</taxon>
        <taxon>Myrtoideae</taxon>
        <taxon>Myrteae</taxon>
        <taxon>Australasian group</taxon>
        <taxon>Rhodamnia</taxon>
    </lineage>
</organism>
<dbReference type="Pfam" id="PF01582">
    <property type="entry name" value="TIR"/>
    <property type="match status" value="1"/>
</dbReference>
<dbReference type="InterPro" id="IPR002182">
    <property type="entry name" value="NB-ARC"/>
</dbReference>
<keyword evidence="2" id="KW-1185">Reference proteome</keyword>
<dbReference type="SUPFAM" id="SSF52200">
    <property type="entry name" value="Toll/Interleukin receptor TIR domain"/>
    <property type="match status" value="1"/>
</dbReference>
<dbReference type="SMART" id="SM00255">
    <property type="entry name" value="TIR"/>
    <property type="match status" value="1"/>
</dbReference>
<dbReference type="Proteomes" id="UP000827889">
    <property type="component" value="Chromosome 6"/>
</dbReference>
<sequence>MVDAGIHVFRDSESLHVGNKIGDELLQAIEQSKIYIPIFSRKYASSRWCLRELAHMVECTSRSNEKKEILPIFLNVEPLDVKLRTNLYREALSKHQEKFATEVESWENALNEVGEIKGWNWKKGESQVHLLRSVIQTVLAKLNARCKKNVTEDLVGVDDRVEAIIRLLDVESNGVQFLGIYGMGGVGKTTLAKVVFNQLSSHFQCCNFLSDVRESSERHGLVYLQEKLLSKFLDSGCVNQIHDVDEGINMIKRLL</sequence>
<gene>
    <name evidence="3" type="primary">LOC125315379</name>
</gene>
<dbReference type="InterPro" id="IPR027417">
    <property type="entry name" value="P-loop_NTPase"/>
</dbReference>
<evidence type="ECO:0000313" key="2">
    <source>
        <dbReference type="Proteomes" id="UP000827889"/>
    </source>
</evidence>
<dbReference type="RefSeq" id="XP_048135964.1">
    <property type="nucleotide sequence ID" value="XM_048280007.1"/>
</dbReference>
<dbReference type="PROSITE" id="PS50104">
    <property type="entry name" value="TIR"/>
    <property type="match status" value="1"/>
</dbReference>
<proteinExistence type="predicted"/>
<dbReference type="Pfam" id="PF00931">
    <property type="entry name" value="NB-ARC"/>
    <property type="match status" value="1"/>
</dbReference>
<dbReference type="InterPro" id="IPR044974">
    <property type="entry name" value="Disease_R_plants"/>
</dbReference>
<evidence type="ECO:0000259" key="1">
    <source>
        <dbReference type="PROSITE" id="PS50104"/>
    </source>
</evidence>
<accession>A0ABM3HH80</accession>
<protein>
    <submittedName>
        <fullName evidence="3">Disease resistance protein L6-like</fullName>
    </submittedName>
</protein>
<reference evidence="3" key="1">
    <citation type="submission" date="2025-08" db="UniProtKB">
        <authorList>
            <consortium name="RefSeq"/>
        </authorList>
    </citation>
    <scope>IDENTIFICATION</scope>
    <source>
        <tissue evidence="3">Leaf</tissue>
    </source>
</reference>
<dbReference type="InterPro" id="IPR035897">
    <property type="entry name" value="Toll_tir_struct_dom_sf"/>
</dbReference>
<dbReference type="GeneID" id="125315379"/>
<dbReference type="Gene3D" id="3.40.50.300">
    <property type="entry name" value="P-loop containing nucleotide triphosphate hydrolases"/>
    <property type="match status" value="1"/>
</dbReference>